<name>A0AB34L564_9PEZI</name>
<dbReference type="GeneID" id="96002025"/>
<gene>
    <name evidence="2" type="ORF">WHR41_00581</name>
</gene>
<dbReference type="Proteomes" id="UP000803884">
    <property type="component" value="Unassembled WGS sequence"/>
</dbReference>
<dbReference type="Gene3D" id="3.40.30.10">
    <property type="entry name" value="Glutaredoxin"/>
    <property type="match status" value="1"/>
</dbReference>
<dbReference type="CDD" id="cd02947">
    <property type="entry name" value="TRX_family"/>
    <property type="match status" value="1"/>
</dbReference>
<protein>
    <recommendedName>
        <fullName evidence="1">Thioredoxin domain-containing protein</fullName>
    </recommendedName>
</protein>
<evidence type="ECO:0000313" key="2">
    <source>
        <dbReference type="EMBL" id="KAL1590780.1"/>
    </source>
</evidence>
<evidence type="ECO:0000259" key="1">
    <source>
        <dbReference type="Pfam" id="PF00085"/>
    </source>
</evidence>
<dbReference type="SUPFAM" id="SSF52833">
    <property type="entry name" value="Thioredoxin-like"/>
    <property type="match status" value="1"/>
</dbReference>
<dbReference type="Pfam" id="PF00085">
    <property type="entry name" value="Thioredoxin"/>
    <property type="match status" value="1"/>
</dbReference>
<dbReference type="InterPro" id="IPR036249">
    <property type="entry name" value="Thioredoxin-like_sf"/>
</dbReference>
<reference evidence="2 3" key="1">
    <citation type="journal article" date="2020" name="Microbiol. Resour. Announc.">
        <title>Draft Genome Sequence of a Cladosporium Species Isolated from the Mesophotic Ascidian Didemnum maculosum.</title>
        <authorList>
            <person name="Gioti A."/>
            <person name="Siaperas R."/>
            <person name="Nikolaivits E."/>
            <person name="Le Goff G."/>
            <person name="Ouazzani J."/>
            <person name="Kotoulas G."/>
            <person name="Topakas E."/>
        </authorList>
    </citation>
    <scope>NUCLEOTIDE SEQUENCE [LARGE SCALE GENOMIC DNA]</scope>
    <source>
        <strain evidence="2 3">TM138-S3</strain>
    </source>
</reference>
<accession>A0AB34L564</accession>
<organism evidence="2 3">
    <name type="scientific">Cladosporium halotolerans</name>
    <dbReference type="NCBI Taxonomy" id="1052096"/>
    <lineage>
        <taxon>Eukaryota</taxon>
        <taxon>Fungi</taxon>
        <taxon>Dikarya</taxon>
        <taxon>Ascomycota</taxon>
        <taxon>Pezizomycotina</taxon>
        <taxon>Dothideomycetes</taxon>
        <taxon>Dothideomycetidae</taxon>
        <taxon>Cladosporiales</taxon>
        <taxon>Cladosporiaceae</taxon>
        <taxon>Cladosporium</taxon>
    </lineage>
</organism>
<comment type="caution">
    <text evidence="2">The sequence shown here is derived from an EMBL/GenBank/DDBJ whole genome shotgun (WGS) entry which is preliminary data.</text>
</comment>
<evidence type="ECO:0000313" key="3">
    <source>
        <dbReference type="Proteomes" id="UP000803884"/>
    </source>
</evidence>
<dbReference type="InterPro" id="IPR013766">
    <property type="entry name" value="Thioredoxin_domain"/>
</dbReference>
<keyword evidence="3" id="KW-1185">Reference proteome</keyword>
<proteinExistence type="predicted"/>
<dbReference type="RefSeq" id="XP_069233885.1">
    <property type="nucleotide sequence ID" value="XM_069369187.1"/>
</dbReference>
<feature type="domain" description="Thioredoxin" evidence="1">
    <location>
        <begin position="9"/>
        <end position="93"/>
    </location>
</feature>
<dbReference type="EMBL" id="JAAQHG020000002">
    <property type="protein sequence ID" value="KAL1590780.1"/>
    <property type="molecule type" value="Genomic_DNA"/>
</dbReference>
<dbReference type="AlphaFoldDB" id="A0AB34L564"/>
<sequence>MSAHIQLNSREEFDKAIQEKGKYVFIYCYEGETSPQAEEYAKKFSSTTTSYKVDISQQENARKYFGISKAPSAIVYRDGKELKKTEGMDPAVMKEIMEMLQSA</sequence>